<keyword evidence="2 8" id="KW-0812">Transmembrane</keyword>
<feature type="transmembrane region" description="Helical" evidence="9">
    <location>
        <begin position="12"/>
        <end position="32"/>
    </location>
</feature>
<dbReference type="AlphaFoldDB" id="A0AAD9R0D0"/>
<evidence type="ECO:0000256" key="6">
    <source>
        <dbReference type="ARBA" id="ARBA00023170"/>
    </source>
</evidence>
<dbReference type="Pfam" id="PF00001">
    <property type="entry name" value="7tm_1"/>
    <property type="match status" value="1"/>
</dbReference>
<feature type="transmembrane region" description="Helical" evidence="9">
    <location>
        <begin position="44"/>
        <end position="68"/>
    </location>
</feature>
<evidence type="ECO:0000256" key="2">
    <source>
        <dbReference type="ARBA" id="ARBA00022692"/>
    </source>
</evidence>
<sequence>MDEAVNVALTTITSILILTSIVGNSIVCFVVIRNRDMRTPINCLIVNLAVADVVYSLFLIPMVILTHISSHPEGISGKVLCTLLTDGILAWVGAASSVITLTAIAFERYYAVIYPHGNKGDLSMRKVKLIIFGSWVFAFLFQLPQLLKKEFNRKINPHLCTSTWSEKWVTRGFFLAWLVFFVVCTTLMAGLYSRIVHALWFKRDQDNSVTCHQQGVLKVRKRVTLMVVVVTVIFAICWGIDSVMHIIADVISYDIGPLAIPIAHTMVMFNSAVNPFAYALINQRFRLKIMEMFRKRRSKAYQDRIIRSMNKSHNSVEMIAPCTVATDSTETNSIERLRA</sequence>
<evidence type="ECO:0000259" key="10">
    <source>
        <dbReference type="PROSITE" id="PS50262"/>
    </source>
</evidence>
<evidence type="ECO:0000256" key="4">
    <source>
        <dbReference type="ARBA" id="ARBA00023040"/>
    </source>
</evidence>
<dbReference type="PRINTS" id="PR00237">
    <property type="entry name" value="GPCRRHODOPSN"/>
</dbReference>
<evidence type="ECO:0000256" key="1">
    <source>
        <dbReference type="ARBA" id="ARBA00004141"/>
    </source>
</evidence>
<organism evidence="11 12">
    <name type="scientific">Acropora cervicornis</name>
    <name type="common">Staghorn coral</name>
    <dbReference type="NCBI Taxonomy" id="6130"/>
    <lineage>
        <taxon>Eukaryota</taxon>
        <taxon>Metazoa</taxon>
        <taxon>Cnidaria</taxon>
        <taxon>Anthozoa</taxon>
        <taxon>Hexacorallia</taxon>
        <taxon>Scleractinia</taxon>
        <taxon>Astrocoeniina</taxon>
        <taxon>Acroporidae</taxon>
        <taxon>Acropora</taxon>
    </lineage>
</organism>
<evidence type="ECO:0000313" key="12">
    <source>
        <dbReference type="Proteomes" id="UP001249851"/>
    </source>
</evidence>
<name>A0AAD9R0D0_ACRCE</name>
<reference evidence="11" key="2">
    <citation type="journal article" date="2023" name="Science">
        <title>Genomic signatures of disease resistance in endangered staghorn corals.</title>
        <authorList>
            <person name="Vollmer S.V."/>
            <person name="Selwyn J.D."/>
            <person name="Despard B.A."/>
            <person name="Roesel C.L."/>
        </authorList>
    </citation>
    <scope>NUCLEOTIDE SEQUENCE</scope>
    <source>
        <strain evidence="11">K2</strain>
    </source>
</reference>
<dbReference type="EMBL" id="JARQWQ010000007">
    <property type="protein sequence ID" value="KAK2570720.1"/>
    <property type="molecule type" value="Genomic_DNA"/>
</dbReference>
<dbReference type="PROSITE" id="PS50262">
    <property type="entry name" value="G_PROTEIN_RECEP_F1_2"/>
    <property type="match status" value="1"/>
</dbReference>
<reference evidence="11" key="1">
    <citation type="journal article" date="2023" name="G3 (Bethesda)">
        <title>Whole genome assembly and annotation of the endangered Caribbean coral Acropora cervicornis.</title>
        <authorList>
            <person name="Selwyn J.D."/>
            <person name="Vollmer S.V."/>
        </authorList>
    </citation>
    <scope>NUCLEOTIDE SEQUENCE</scope>
    <source>
        <strain evidence="11">K2</strain>
    </source>
</reference>
<dbReference type="Proteomes" id="UP001249851">
    <property type="component" value="Unassembled WGS sequence"/>
</dbReference>
<comment type="caution">
    <text evidence="11">The sequence shown here is derived from an EMBL/GenBank/DDBJ whole genome shotgun (WGS) entry which is preliminary data.</text>
</comment>
<dbReference type="PANTHER" id="PTHR45695:SF9">
    <property type="entry name" value="LEUCOKININ RECEPTOR"/>
    <property type="match status" value="1"/>
</dbReference>
<keyword evidence="5 9" id="KW-0472">Membrane</keyword>
<dbReference type="CDD" id="cd00637">
    <property type="entry name" value="7tm_classA_rhodopsin-like"/>
    <property type="match status" value="1"/>
</dbReference>
<evidence type="ECO:0000256" key="5">
    <source>
        <dbReference type="ARBA" id="ARBA00023136"/>
    </source>
</evidence>
<dbReference type="FunFam" id="1.20.1070.10:FF:000368">
    <property type="entry name" value="Predicted protein"/>
    <property type="match status" value="1"/>
</dbReference>
<evidence type="ECO:0000256" key="7">
    <source>
        <dbReference type="ARBA" id="ARBA00023224"/>
    </source>
</evidence>
<keyword evidence="7 8" id="KW-0807">Transducer</keyword>
<proteinExistence type="inferred from homology"/>
<dbReference type="InterPro" id="IPR000276">
    <property type="entry name" value="GPCR_Rhodpsn"/>
</dbReference>
<feature type="transmembrane region" description="Helical" evidence="9">
    <location>
        <begin position="174"/>
        <end position="193"/>
    </location>
</feature>
<feature type="domain" description="G-protein coupled receptors family 1 profile" evidence="10">
    <location>
        <begin position="23"/>
        <end position="278"/>
    </location>
</feature>
<accession>A0AAD9R0D0</accession>
<evidence type="ECO:0000256" key="8">
    <source>
        <dbReference type="RuleBase" id="RU000688"/>
    </source>
</evidence>
<dbReference type="SMART" id="SM01381">
    <property type="entry name" value="7TM_GPCR_Srsx"/>
    <property type="match status" value="1"/>
</dbReference>
<dbReference type="GO" id="GO:0004930">
    <property type="term" value="F:G protein-coupled receptor activity"/>
    <property type="evidence" value="ECO:0007669"/>
    <property type="project" value="UniProtKB-KW"/>
</dbReference>
<feature type="transmembrane region" description="Helical" evidence="9">
    <location>
        <begin position="223"/>
        <end position="247"/>
    </location>
</feature>
<comment type="similarity">
    <text evidence="8">Belongs to the G-protein coupled receptor 1 family.</text>
</comment>
<feature type="transmembrane region" description="Helical" evidence="9">
    <location>
        <begin position="259"/>
        <end position="281"/>
    </location>
</feature>
<dbReference type="PANTHER" id="PTHR45695">
    <property type="entry name" value="LEUCOKININ RECEPTOR-RELATED"/>
    <property type="match status" value="1"/>
</dbReference>
<dbReference type="InterPro" id="IPR017452">
    <property type="entry name" value="GPCR_Rhodpsn_7TM"/>
</dbReference>
<evidence type="ECO:0000256" key="3">
    <source>
        <dbReference type="ARBA" id="ARBA00022989"/>
    </source>
</evidence>
<evidence type="ECO:0000313" key="11">
    <source>
        <dbReference type="EMBL" id="KAK2570720.1"/>
    </source>
</evidence>
<dbReference type="PROSITE" id="PS00237">
    <property type="entry name" value="G_PROTEIN_RECEP_F1_1"/>
    <property type="match status" value="1"/>
</dbReference>
<keyword evidence="4 8" id="KW-0297">G-protein coupled receptor</keyword>
<protein>
    <submittedName>
        <fullName evidence="11">Pyroglutamylated RF-amide peptide receptor</fullName>
    </submittedName>
</protein>
<dbReference type="GO" id="GO:0005886">
    <property type="term" value="C:plasma membrane"/>
    <property type="evidence" value="ECO:0007669"/>
    <property type="project" value="TreeGrafter"/>
</dbReference>
<gene>
    <name evidence="11" type="ORF">P5673_004410</name>
</gene>
<comment type="subcellular location">
    <subcellularLocation>
        <location evidence="1">Membrane</location>
        <topology evidence="1">Multi-pass membrane protein</topology>
    </subcellularLocation>
</comment>
<dbReference type="SUPFAM" id="SSF81321">
    <property type="entry name" value="Family A G protein-coupled receptor-like"/>
    <property type="match status" value="1"/>
</dbReference>
<feature type="transmembrane region" description="Helical" evidence="9">
    <location>
        <begin position="127"/>
        <end position="147"/>
    </location>
</feature>
<keyword evidence="12" id="KW-1185">Reference proteome</keyword>
<keyword evidence="3 9" id="KW-1133">Transmembrane helix</keyword>
<keyword evidence="6 8" id="KW-0675">Receptor</keyword>
<feature type="transmembrane region" description="Helical" evidence="9">
    <location>
        <begin position="88"/>
        <end position="106"/>
    </location>
</feature>
<evidence type="ECO:0000256" key="9">
    <source>
        <dbReference type="SAM" id="Phobius"/>
    </source>
</evidence>
<dbReference type="Gene3D" id="1.20.1070.10">
    <property type="entry name" value="Rhodopsin 7-helix transmembrane proteins"/>
    <property type="match status" value="1"/>
</dbReference>